<feature type="compositionally biased region" description="Acidic residues" evidence="1">
    <location>
        <begin position="771"/>
        <end position="786"/>
    </location>
</feature>
<feature type="region of interest" description="Disordered" evidence="1">
    <location>
        <begin position="1"/>
        <end position="34"/>
    </location>
</feature>
<dbReference type="Pfam" id="PF13768">
    <property type="entry name" value="VWA_3"/>
    <property type="match status" value="1"/>
</dbReference>
<dbReference type="InterPro" id="IPR002035">
    <property type="entry name" value="VWF_A"/>
</dbReference>
<dbReference type="OrthoDB" id="1729737at2759"/>
<feature type="compositionally biased region" description="Polar residues" evidence="1">
    <location>
        <begin position="802"/>
        <end position="818"/>
    </location>
</feature>
<feature type="domain" description="VWFA" evidence="2">
    <location>
        <begin position="358"/>
        <end position="550"/>
    </location>
</feature>
<dbReference type="Proteomes" id="UP000724874">
    <property type="component" value="Unassembled WGS sequence"/>
</dbReference>
<dbReference type="SMART" id="SM00327">
    <property type="entry name" value="VWA"/>
    <property type="match status" value="1"/>
</dbReference>
<proteinExistence type="predicted"/>
<sequence>MPSNLRKNPRKNSTFSKRNFKLKSQHLPPTTSSGLEARAAPVLSLAHTLANHATGRLSISDCHTIRWLVHKDIVAHSLGNVNPPGCGFVSFGSDGSPTYLPLKSVSARVYIIDTFARVVLTQLYTNNVDKSSAAQYVFPVPASGAVCAFKMQTSDGQVVNGVVKERSKAKNEYDVAIMNNKWAGLMYEATPDVFVISMGAIGPEQDVEVTIVYVVELSDGDLPGYDQAEFRLQTYIADRYGRSPKEMTSSSSSSATTTFDVMAEIQMTSDILSISSRSHPIIVDKRNWKNAGTLMHTAKVKLSPSFSPRLDRDFVLAIQSSKLGQPRCVAERRPSEMTIAMSLSFVPRFELNQLPTQEYIFLLDRSGSMAGSRINHAKDALLILLKSLPNEGTLFNIFSFGSSSSPLWYSSQKYTPSTLDIALQHVNSMWADMGGTEIENCLRSALMSRNRTIPASIFLLTDGEVWGHDSIFRLVDAEVMNAENAANGTQLRIFTLGVGDAASTALCKGIARRGNGLCLMTAHSVDISQKCARLLAASTVPSLGSLGDIFVDWGYIPVGSSPGGDKNQQSPNKSQIVFNDEYDPLARIYRKQPILPDPPNVQQAPTDVPDLYPSNRFTVYVILSDTNEIPKTVTLYGTLPNGSVLSLPPVDVHEALDMEVGFPPLIHTLAANRLITELEDGNTASQGAFDDNVEELREAVIEAAVVRLSETYQLASQFASFIAVDEATKDFRDDEPDGTSNSSDSDQDDDQLDGLADEPADDVEMAGVYSGDDEDDSDILDGKDDDEFYSARSSVGSVRSLSMGSLYSQTPKSSSAQPEPNDIPIDRTFQSQGLTMAFNHGGSSKFSQPNDVVSVQGQDTVDVPAEYLQVLSTDVPAIGTEQVLKLVEASYPTHQIVFEESAPEVHLGGPTSFSAAGSFSEPAIPPTFTVEKVHQPTEFVEPQPSHETPVRLSHEVEDFFSSPISISLAQVTQARTYEAVEMVNETDSNLRDVIKPALTIESLPKLRMSLPSSTEVVGYGESPIMLSLAERNFTEPESPEDDLYGLSEPPSAGSLAFESIDSVLSKLSMREQATVELYQHSDDEASEGSVSPSTEASELAYEGMVEEHPIVIWIPASATSHTERKPVAIATPTTTTTAHDNIVAAARLQRYDGSFDLNDQLCSLMGKKLSTAKLRRTIPSYIRGHQDSEKIWATILAAAYMKTCLADNRDVWIGLWQKATNYIKATLGADISLTYLVDEASKLL</sequence>
<dbReference type="SUPFAM" id="SSF53300">
    <property type="entry name" value="vWA-like"/>
    <property type="match status" value="1"/>
</dbReference>
<name>A0A9P5NHR2_GYMJU</name>
<dbReference type="AlphaFoldDB" id="A0A9P5NHR2"/>
<keyword evidence="5" id="KW-1185">Reference proteome</keyword>
<feature type="region of interest" description="Disordered" evidence="1">
    <location>
        <begin position="731"/>
        <end position="786"/>
    </location>
</feature>
<feature type="compositionally biased region" description="Acidic residues" evidence="1">
    <location>
        <begin position="745"/>
        <end position="764"/>
    </location>
</feature>
<dbReference type="PANTHER" id="PTHR45737">
    <property type="entry name" value="VON WILLEBRAND FACTOR A DOMAIN-CONTAINING PROTEIN 5A"/>
    <property type="match status" value="1"/>
</dbReference>
<evidence type="ECO:0000259" key="2">
    <source>
        <dbReference type="PROSITE" id="PS50234"/>
    </source>
</evidence>
<dbReference type="Pfam" id="PF08487">
    <property type="entry name" value="VIT"/>
    <property type="match status" value="1"/>
</dbReference>
<evidence type="ECO:0000259" key="3">
    <source>
        <dbReference type="PROSITE" id="PS51468"/>
    </source>
</evidence>
<accession>A0A9P5NHR2</accession>
<evidence type="ECO:0000313" key="5">
    <source>
        <dbReference type="Proteomes" id="UP000724874"/>
    </source>
</evidence>
<dbReference type="PROSITE" id="PS51468">
    <property type="entry name" value="VIT"/>
    <property type="match status" value="1"/>
</dbReference>
<dbReference type="PANTHER" id="PTHR45737:SF6">
    <property type="entry name" value="VON WILLEBRAND FACTOR A DOMAIN-CONTAINING PROTEIN 5A"/>
    <property type="match status" value="1"/>
</dbReference>
<dbReference type="Gene3D" id="3.40.50.410">
    <property type="entry name" value="von Willebrand factor, type A domain"/>
    <property type="match status" value="1"/>
</dbReference>
<reference evidence="4" key="1">
    <citation type="submission" date="2020-11" db="EMBL/GenBank/DDBJ databases">
        <authorList>
            <consortium name="DOE Joint Genome Institute"/>
            <person name="Ahrendt S."/>
            <person name="Riley R."/>
            <person name="Andreopoulos W."/>
            <person name="LaButti K."/>
            <person name="Pangilinan J."/>
            <person name="Ruiz-duenas F.J."/>
            <person name="Barrasa J.M."/>
            <person name="Sanchez-Garcia M."/>
            <person name="Camarero S."/>
            <person name="Miyauchi S."/>
            <person name="Serrano A."/>
            <person name="Linde D."/>
            <person name="Babiker R."/>
            <person name="Drula E."/>
            <person name="Ayuso-Fernandez I."/>
            <person name="Pacheco R."/>
            <person name="Padilla G."/>
            <person name="Ferreira P."/>
            <person name="Barriuso J."/>
            <person name="Kellner H."/>
            <person name="Castanera R."/>
            <person name="Alfaro M."/>
            <person name="Ramirez L."/>
            <person name="Pisabarro A.G."/>
            <person name="Kuo A."/>
            <person name="Tritt A."/>
            <person name="Lipzen A."/>
            <person name="He G."/>
            <person name="Yan M."/>
            <person name="Ng V."/>
            <person name="Cullen D."/>
            <person name="Martin F."/>
            <person name="Rosso M.-N."/>
            <person name="Henrissat B."/>
            <person name="Hibbett D."/>
            <person name="Martinez A.T."/>
            <person name="Grigoriev I.V."/>
        </authorList>
    </citation>
    <scope>NUCLEOTIDE SEQUENCE</scope>
    <source>
        <strain evidence="4">AH 44721</strain>
    </source>
</reference>
<organism evidence="4 5">
    <name type="scientific">Gymnopilus junonius</name>
    <name type="common">Spectacular rustgill mushroom</name>
    <name type="synonym">Gymnopilus spectabilis subsp. junonius</name>
    <dbReference type="NCBI Taxonomy" id="109634"/>
    <lineage>
        <taxon>Eukaryota</taxon>
        <taxon>Fungi</taxon>
        <taxon>Dikarya</taxon>
        <taxon>Basidiomycota</taxon>
        <taxon>Agaricomycotina</taxon>
        <taxon>Agaricomycetes</taxon>
        <taxon>Agaricomycetidae</taxon>
        <taxon>Agaricales</taxon>
        <taxon>Agaricineae</taxon>
        <taxon>Hymenogastraceae</taxon>
        <taxon>Gymnopilus</taxon>
    </lineage>
</organism>
<gene>
    <name evidence="4" type="ORF">CPB84DRAFT_1849934</name>
</gene>
<feature type="region of interest" description="Disordered" evidence="1">
    <location>
        <begin position="802"/>
        <end position="825"/>
    </location>
</feature>
<dbReference type="PROSITE" id="PS50234">
    <property type="entry name" value="VWFA"/>
    <property type="match status" value="1"/>
</dbReference>
<dbReference type="InterPro" id="IPR036465">
    <property type="entry name" value="vWFA_dom_sf"/>
</dbReference>
<dbReference type="SMART" id="SM00609">
    <property type="entry name" value="VIT"/>
    <property type="match status" value="1"/>
</dbReference>
<comment type="caution">
    <text evidence="4">The sequence shown here is derived from an EMBL/GenBank/DDBJ whole genome shotgun (WGS) entry which is preliminary data.</text>
</comment>
<dbReference type="EMBL" id="JADNYJ010000092">
    <property type="protein sequence ID" value="KAF8887014.1"/>
    <property type="molecule type" value="Genomic_DNA"/>
</dbReference>
<dbReference type="InterPro" id="IPR013694">
    <property type="entry name" value="VIT"/>
</dbReference>
<protein>
    <submittedName>
        <fullName evidence="4">Uncharacterized protein</fullName>
    </submittedName>
</protein>
<evidence type="ECO:0000256" key="1">
    <source>
        <dbReference type="SAM" id="MobiDB-lite"/>
    </source>
</evidence>
<evidence type="ECO:0000313" key="4">
    <source>
        <dbReference type="EMBL" id="KAF8887014.1"/>
    </source>
</evidence>
<feature type="compositionally biased region" description="Polar residues" evidence="1">
    <location>
        <begin position="1"/>
        <end position="17"/>
    </location>
</feature>
<feature type="domain" description="VIT" evidence="3">
    <location>
        <begin position="86"/>
        <end position="215"/>
    </location>
</feature>